<keyword evidence="4" id="KW-1185">Reference proteome</keyword>
<dbReference type="EMBL" id="BAAALS010000003">
    <property type="protein sequence ID" value="GAA1740439.1"/>
    <property type="molecule type" value="Genomic_DNA"/>
</dbReference>
<organism evidence="3 4">
    <name type="scientific">Luedemannella helvata</name>
    <dbReference type="NCBI Taxonomy" id="349315"/>
    <lineage>
        <taxon>Bacteria</taxon>
        <taxon>Bacillati</taxon>
        <taxon>Actinomycetota</taxon>
        <taxon>Actinomycetes</taxon>
        <taxon>Micromonosporales</taxon>
        <taxon>Micromonosporaceae</taxon>
        <taxon>Luedemannella</taxon>
    </lineage>
</organism>
<gene>
    <name evidence="3" type="ORF">GCM10009681_09150</name>
</gene>
<reference evidence="4" key="1">
    <citation type="journal article" date="2019" name="Int. J. Syst. Evol. Microbiol.">
        <title>The Global Catalogue of Microorganisms (GCM) 10K type strain sequencing project: providing services to taxonomists for standard genome sequencing and annotation.</title>
        <authorList>
            <consortium name="The Broad Institute Genomics Platform"/>
            <consortium name="The Broad Institute Genome Sequencing Center for Infectious Disease"/>
            <person name="Wu L."/>
            <person name="Ma J."/>
        </authorList>
    </citation>
    <scope>NUCLEOTIDE SEQUENCE [LARGE SCALE GENOMIC DNA]</scope>
    <source>
        <strain evidence="4">JCM 13249</strain>
    </source>
</reference>
<keyword evidence="2" id="KW-0812">Transmembrane</keyword>
<evidence type="ECO:0000256" key="1">
    <source>
        <dbReference type="SAM" id="MobiDB-lite"/>
    </source>
</evidence>
<comment type="caution">
    <text evidence="3">The sequence shown here is derived from an EMBL/GenBank/DDBJ whole genome shotgun (WGS) entry which is preliminary data.</text>
</comment>
<sequence>MTKRVSQGNRGDSVAVDRYLCSSAHLSPSFAGYVLAELIEPSVRAASPACGVDLVALGRHARSARARVTQLRRSMAAALGSALMMLLVAVSVRSATLLLLALIIAVAGVHLAVFFDRLSLYRTLGAMVSPVAQLRDLAPPLPARDEDRLDALNASNVVIFEGGNTFVALGRRLRDGWQMSLDATKPATDSNGNKRTVLPFTPADLHKAVTLAVRTAGVPGVEAHNRLFVASHSADAVPGLLPNQFGRPAATVPSNAVRLGIEKPRPDIRTYLCVEKTSWGGELVVNLYLRAAMVSGDLFIECHAFVLLPLRAELTTIDHMPTGAAEMIFRSARDALGATSAPRRMWHEVKWERRAARRRRKDLAEAHRAIRKHRPVSRGAGLSIRAAAANDERVFLFAYTDESMHLNALQRRVLNAIEDFLDQHGVDTADFHQKQTNIVNNHTYEIGAVNAQHAQVGSGNVQNNTPPQNDPAPWALN</sequence>
<evidence type="ECO:0000313" key="4">
    <source>
        <dbReference type="Proteomes" id="UP001500655"/>
    </source>
</evidence>
<name>A0ABP4VZR6_9ACTN</name>
<feature type="region of interest" description="Disordered" evidence="1">
    <location>
        <begin position="457"/>
        <end position="477"/>
    </location>
</feature>
<accession>A0ABP4VZR6</accession>
<feature type="compositionally biased region" description="Polar residues" evidence="1">
    <location>
        <begin position="457"/>
        <end position="467"/>
    </location>
</feature>
<keyword evidence="2" id="KW-1133">Transmembrane helix</keyword>
<dbReference type="Proteomes" id="UP001500655">
    <property type="component" value="Unassembled WGS sequence"/>
</dbReference>
<keyword evidence="2" id="KW-0472">Membrane</keyword>
<protein>
    <submittedName>
        <fullName evidence="3">Uncharacterized protein</fullName>
    </submittedName>
</protein>
<feature type="transmembrane region" description="Helical" evidence="2">
    <location>
        <begin position="98"/>
        <end position="115"/>
    </location>
</feature>
<evidence type="ECO:0000256" key="2">
    <source>
        <dbReference type="SAM" id="Phobius"/>
    </source>
</evidence>
<evidence type="ECO:0000313" key="3">
    <source>
        <dbReference type="EMBL" id="GAA1740439.1"/>
    </source>
</evidence>
<proteinExistence type="predicted"/>